<dbReference type="InterPro" id="IPR003018">
    <property type="entry name" value="GAF"/>
</dbReference>
<protein>
    <submittedName>
        <fullName evidence="1">GAF domain-containing protein</fullName>
    </submittedName>
</protein>
<dbReference type="KEGG" id="aef:GEV26_14405"/>
<dbReference type="EMBL" id="CP045737">
    <property type="protein sequence ID" value="QGG42470.1"/>
    <property type="molecule type" value="Genomic_DNA"/>
</dbReference>
<dbReference type="Proteomes" id="UP000392064">
    <property type="component" value="Chromosome"/>
</dbReference>
<evidence type="ECO:0000313" key="2">
    <source>
        <dbReference type="Proteomes" id="UP000392064"/>
    </source>
</evidence>
<dbReference type="AlphaFoldDB" id="A0A5Q2MQC9"/>
<gene>
    <name evidence="1" type="ORF">GEV26_14405</name>
</gene>
<dbReference type="RefSeq" id="WP_153654150.1">
    <property type="nucleotide sequence ID" value="NZ_CP045737.1"/>
</dbReference>
<proteinExistence type="predicted"/>
<accession>A0A5Q2MQC9</accession>
<evidence type="ECO:0000313" key="1">
    <source>
        <dbReference type="EMBL" id="QGG42470.1"/>
    </source>
</evidence>
<keyword evidence="2" id="KW-1185">Reference proteome</keyword>
<sequence>MGRTNDLAMPPGADPVTLSRYLNAAHDTFVASGRGDPALRGLVLESWRRSVRNGLDPEQVLAAIRLDDAALASIRDSHPLAAGMPVIRELLVESAADAGLLVAVSDAAGQLLWVEGDAALRGRAEAMHFLPGADWSESSVGTNAPGTALALDRPVQIFGPEHLARQVTPWSCSAAPIHDPDTGAILGVLDLTGGVEVVSPQSLSLVRATVAAVEAELRIERLSPPRRTSVTRHGRPAPALEVLGVHGATLRHDTTTTRLSLRHSEIILLLADSQDGLTTAELAVALNDDDQAPVTVRAELSRLRGVLGPVGLLSRPYRVDGGIVTDVAQVRDDLVAGRLRRAVARYRGPVLPASTAPGVERLRDELHMRVRSCLLASDDADALLSFADTDHGRDDFEIWERVLSILPPTSPRGAQVAGHVARLDDELG</sequence>
<name>A0A5Q2MQC9_9ACTN</name>
<reference evidence="1 2" key="1">
    <citation type="submission" date="2019-11" db="EMBL/GenBank/DDBJ databases">
        <authorList>
            <person name="Li J."/>
        </authorList>
    </citation>
    <scope>NUCLEOTIDE SEQUENCE [LARGE SCALE GENOMIC DNA]</scope>
    <source>
        <strain evidence="1 2">MF47</strain>
    </source>
</reference>
<organism evidence="1 2">
    <name type="scientific">Aeromicrobium yanjiei</name>
    <dbReference type="NCBI Taxonomy" id="2662028"/>
    <lineage>
        <taxon>Bacteria</taxon>
        <taxon>Bacillati</taxon>
        <taxon>Actinomycetota</taxon>
        <taxon>Actinomycetes</taxon>
        <taxon>Propionibacteriales</taxon>
        <taxon>Nocardioidaceae</taxon>
        <taxon>Aeromicrobium</taxon>
    </lineage>
</organism>
<dbReference type="InterPro" id="IPR029016">
    <property type="entry name" value="GAF-like_dom_sf"/>
</dbReference>
<dbReference type="Gene3D" id="3.30.450.40">
    <property type="match status" value="1"/>
</dbReference>
<dbReference type="Pfam" id="PF01590">
    <property type="entry name" value="GAF"/>
    <property type="match status" value="1"/>
</dbReference>